<feature type="chain" id="PRO_5026774547" evidence="1">
    <location>
        <begin position="30"/>
        <end position="223"/>
    </location>
</feature>
<evidence type="ECO:0000313" key="2">
    <source>
        <dbReference type="EMBL" id="CAA9270555.1"/>
    </source>
</evidence>
<gene>
    <name evidence="2" type="ORF">AVDCRST_MAG41-2877</name>
</gene>
<evidence type="ECO:0000256" key="1">
    <source>
        <dbReference type="SAM" id="SignalP"/>
    </source>
</evidence>
<dbReference type="EMBL" id="CADCTP010000263">
    <property type="protein sequence ID" value="CAA9270555.1"/>
    <property type="molecule type" value="Genomic_DNA"/>
</dbReference>
<dbReference type="AlphaFoldDB" id="A0A6J4J4L6"/>
<accession>A0A6J4J4L6</accession>
<organism evidence="2">
    <name type="scientific">uncultured Mycobacteriales bacterium</name>
    <dbReference type="NCBI Taxonomy" id="581187"/>
    <lineage>
        <taxon>Bacteria</taxon>
        <taxon>Bacillati</taxon>
        <taxon>Actinomycetota</taxon>
        <taxon>Actinomycetes</taxon>
        <taxon>Mycobacteriales</taxon>
        <taxon>environmental samples</taxon>
    </lineage>
</organism>
<protein>
    <submittedName>
        <fullName evidence="2">Probable extracellular nuclease</fullName>
    </submittedName>
</protein>
<proteinExistence type="predicted"/>
<reference evidence="2" key="1">
    <citation type="submission" date="2020-02" db="EMBL/GenBank/DDBJ databases">
        <authorList>
            <person name="Meier V. D."/>
        </authorList>
    </citation>
    <scope>NUCLEOTIDE SEQUENCE</scope>
    <source>
        <strain evidence="2">AVDCRST_MAG41</strain>
    </source>
</reference>
<name>A0A6J4J4L6_9ACTN</name>
<feature type="signal peptide" evidence="1">
    <location>
        <begin position="1"/>
        <end position="29"/>
    </location>
</feature>
<keyword evidence="1" id="KW-0732">Signal</keyword>
<sequence>MRTRISTSIGLTALAVASVAAVTAAPAGATTGSSARTVTKAHVDSLNNSGAHGSATVVVKNGKLNVRARVHGLTPNNAPHAQHIHFGEQARHECPTFRDDTNNDFRLNTAEGLPAYGPIRVSLTTRGDTSPASGLAVDRMPVARDRGHKHHRMNAINYSRYGIRTQADVLAGIKAGEAVYVIHGIDYNGNGRYDFNGAGRSELDPSLPAEATDPAACGVLEVQ</sequence>